<dbReference type="Proteomes" id="UP000285650">
    <property type="component" value="Unassembled WGS sequence"/>
</dbReference>
<dbReference type="RefSeq" id="WP_118222693.1">
    <property type="nucleotide sequence ID" value="NZ_JADNIJ010000010.1"/>
</dbReference>
<name>A0A414L6W2_9BACE</name>
<dbReference type="GO" id="GO:0043138">
    <property type="term" value="F:3'-5' DNA helicase activity"/>
    <property type="evidence" value="ECO:0007669"/>
    <property type="project" value="UniProtKB-EC"/>
</dbReference>
<dbReference type="Gene3D" id="3.40.50.300">
    <property type="entry name" value="P-loop containing nucleotide triphosphate hydrolases"/>
    <property type="match status" value="2"/>
</dbReference>
<evidence type="ECO:0000256" key="5">
    <source>
        <dbReference type="ARBA" id="ARBA00023235"/>
    </source>
</evidence>
<organism evidence="11 12">
    <name type="scientific">Bacteroides intestinalis</name>
    <dbReference type="NCBI Taxonomy" id="329854"/>
    <lineage>
        <taxon>Bacteria</taxon>
        <taxon>Pseudomonadati</taxon>
        <taxon>Bacteroidota</taxon>
        <taxon>Bacteroidia</taxon>
        <taxon>Bacteroidales</taxon>
        <taxon>Bacteroidaceae</taxon>
        <taxon>Bacteroides</taxon>
    </lineage>
</organism>
<dbReference type="EMBL" id="QSKV01000010">
    <property type="protein sequence ID" value="RHE90357.1"/>
    <property type="molecule type" value="Genomic_DNA"/>
</dbReference>
<comment type="catalytic activity">
    <reaction evidence="6">
        <text>Couples ATP hydrolysis with the unwinding of duplex DNA by translocating in the 3'-5' direction.</text>
        <dbReference type="EC" id="5.6.2.4"/>
    </reaction>
</comment>
<dbReference type="PANTHER" id="PTHR11070:SF45">
    <property type="entry name" value="DNA 3'-5' HELICASE"/>
    <property type="match status" value="1"/>
</dbReference>
<dbReference type="PROSITE" id="PS51198">
    <property type="entry name" value="UVRD_HELICASE_ATP_BIND"/>
    <property type="match status" value="1"/>
</dbReference>
<dbReference type="GO" id="GO:0005524">
    <property type="term" value="F:ATP binding"/>
    <property type="evidence" value="ECO:0007669"/>
    <property type="project" value="UniProtKB-UniRule"/>
</dbReference>
<keyword evidence="3 9" id="KW-0347">Helicase</keyword>
<evidence type="ECO:0000256" key="4">
    <source>
        <dbReference type="ARBA" id="ARBA00022840"/>
    </source>
</evidence>
<comment type="caution">
    <text evidence="11">The sequence shown here is derived from an EMBL/GenBank/DDBJ whole genome shotgun (WGS) entry which is preliminary data.</text>
</comment>
<dbReference type="InterPro" id="IPR014017">
    <property type="entry name" value="DNA_helicase_UvrD-like_C"/>
</dbReference>
<dbReference type="PANTHER" id="PTHR11070">
    <property type="entry name" value="UVRD / RECB / PCRA DNA HELICASE FAMILY MEMBER"/>
    <property type="match status" value="1"/>
</dbReference>
<dbReference type="GO" id="GO:0005829">
    <property type="term" value="C:cytosol"/>
    <property type="evidence" value="ECO:0007669"/>
    <property type="project" value="TreeGrafter"/>
</dbReference>
<evidence type="ECO:0000256" key="9">
    <source>
        <dbReference type="PROSITE-ProRule" id="PRU00560"/>
    </source>
</evidence>
<accession>A0A414L6W2</accession>
<comment type="catalytic activity">
    <reaction evidence="8">
        <text>ATP + H2O = ADP + phosphate + H(+)</text>
        <dbReference type="Rhea" id="RHEA:13065"/>
        <dbReference type="ChEBI" id="CHEBI:15377"/>
        <dbReference type="ChEBI" id="CHEBI:15378"/>
        <dbReference type="ChEBI" id="CHEBI:30616"/>
        <dbReference type="ChEBI" id="CHEBI:43474"/>
        <dbReference type="ChEBI" id="CHEBI:456216"/>
        <dbReference type="EC" id="5.6.2.4"/>
    </reaction>
</comment>
<evidence type="ECO:0000259" key="10">
    <source>
        <dbReference type="PROSITE" id="PS51198"/>
    </source>
</evidence>
<reference evidence="11 12" key="1">
    <citation type="submission" date="2018-08" db="EMBL/GenBank/DDBJ databases">
        <title>A genome reference for cultivated species of the human gut microbiota.</title>
        <authorList>
            <person name="Zou Y."/>
            <person name="Xue W."/>
            <person name="Luo G."/>
        </authorList>
    </citation>
    <scope>NUCLEOTIDE SEQUENCE [LARGE SCALE GENOMIC DNA]</scope>
    <source>
        <strain evidence="11 12">AM27-17</strain>
    </source>
</reference>
<evidence type="ECO:0000256" key="1">
    <source>
        <dbReference type="ARBA" id="ARBA00022741"/>
    </source>
</evidence>
<dbReference type="Pfam" id="PF13361">
    <property type="entry name" value="UvrD_C"/>
    <property type="match status" value="1"/>
</dbReference>
<proteinExistence type="predicted"/>
<keyword evidence="5" id="KW-0413">Isomerase</keyword>
<feature type="domain" description="UvrD-like helicase ATP-binding" evidence="10">
    <location>
        <begin position="241"/>
        <end position="517"/>
    </location>
</feature>
<evidence type="ECO:0000256" key="7">
    <source>
        <dbReference type="ARBA" id="ARBA00034808"/>
    </source>
</evidence>
<dbReference type="EC" id="5.6.2.4" evidence="7"/>
<evidence type="ECO:0000256" key="8">
    <source>
        <dbReference type="ARBA" id="ARBA00048988"/>
    </source>
</evidence>
<evidence type="ECO:0000256" key="3">
    <source>
        <dbReference type="ARBA" id="ARBA00022806"/>
    </source>
</evidence>
<dbReference type="InterPro" id="IPR000212">
    <property type="entry name" value="DNA_helicase_UvrD/REP"/>
</dbReference>
<keyword evidence="1 9" id="KW-0547">Nucleotide-binding</keyword>
<evidence type="ECO:0000313" key="11">
    <source>
        <dbReference type="EMBL" id="RHE90357.1"/>
    </source>
</evidence>
<dbReference type="SUPFAM" id="SSF52540">
    <property type="entry name" value="P-loop containing nucleoside triphosphate hydrolases"/>
    <property type="match status" value="1"/>
</dbReference>
<dbReference type="GO" id="GO:0000725">
    <property type="term" value="P:recombinational repair"/>
    <property type="evidence" value="ECO:0007669"/>
    <property type="project" value="TreeGrafter"/>
</dbReference>
<evidence type="ECO:0000256" key="2">
    <source>
        <dbReference type="ARBA" id="ARBA00022801"/>
    </source>
</evidence>
<evidence type="ECO:0000256" key="6">
    <source>
        <dbReference type="ARBA" id="ARBA00034617"/>
    </source>
</evidence>
<dbReference type="AlphaFoldDB" id="A0A414L6W2"/>
<keyword evidence="4 9" id="KW-0067">ATP-binding</keyword>
<dbReference type="InterPro" id="IPR027417">
    <property type="entry name" value="P-loop_NTPase"/>
</dbReference>
<dbReference type="InterPro" id="IPR014016">
    <property type="entry name" value="UvrD-like_ATP-bd"/>
</dbReference>
<dbReference type="Pfam" id="PF00580">
    <property type="entry name" value="UvrD-helicase"/>
    <property type="match status" value="1"/>
</dbReference>
<gene>
    <name evidence="11" type="ORF">DW712_15105</name>
</gene>
<feature type="binding site" evidence="9">
    <location>
        <begin position="262"/>
        <end position="269"/>
    </location>
    <ligand>
        <name>ATP</name>
        <dbReference type="ChEBI" id="CHEBI:30616"/>
    </ligand>
</feature>
<dbReference type="GO" id="GO:0003677">
    <property type="term" value="F:DNA binding"/>
    <property type="evidence" value="ECO:0007669"/>
    <property type="project" value="InterPro"/>
</dbReference>
<dbReference type="GO" id="GO:0016887">
    <property type="term" value="F:ATP hydrolysis activity"/>
    <property type="evidence" value="ECO:0007669"/>
    <property type="project" value="RHEA"/>
</dbReference>
<sequence length="707" mass="81273">MRLFLSDSFFDKFTELPRNIQQSVREFQKKFRENPQSGSIHLESITQFRDSSLRSARVTGEYRAILGSLGQDNYMLLYVDKHDMAYRWAQNKRFAWNEHTQSCQIIPVAIESDKNDSTNYLSGEQTIKDNAILGLLTETEIEKLLKIGVPEELVPIVRKIRDLDDLDKAEEKLPQDAYENLFSLFDGESIDDIIEEMEAGKAKNGEDSLLSNNNKRRFIELTDDGCLAQIMEEGMEKWQLFLHPSQSKLVYSDYNGTTKVSGSAGTGKTIAALHRLKHLCEQQDSHILFTTYTTALMNNLSKLVTKMQIPSQRYELTNIDKVLKQVAEANHVLPNGFEILDYGSDNDEKSKALWSEVLDSEISEFNEDFLHSEYIDVIVYNNNKDLKSYLVQARTGRSKALSRKQRVEIWKLKEKYESLKIQRCKVDRMELFNTTANYLIENDIHPYSNIIADEFQDFSNPELRFLRALVKEKRNDLFLTGDPYQRIYSGRKINFSAAGINVRGKRSQKLKVNYRTTEEIKRMAVSVVKNQKYDDLDGGEENNKGYISLIHGERPSYKIFSSSAEEVTQVMHYLDICQADDIPAKDICIASKTRSLYKDVQDELHRKSMKYSEIKNGEKKGDKEGVAFSTFHSLKGLEFRVLILVGVTERSMPSAASFNFPFMNMDAAEQKEYLTSIRSLLYVAITRARQIVFITGYGEKSGLLDCE</sequence>
<evidence type="ECO:0000313" key="12">
    <source>
        <dbReference type="Proteomes" id="UP000285650"/>
    </source>
</evidence>
<protein>
    <recommendedName>
        <fullName evidence="7">DNA 3'-5' helicase</fullName>
        <ecNumber evidence="7">5.6.2.4</ecNumber>
    </recommendedName>
</protein>
<keyword evidence="2 9" id="KW-0378">Hydrolase</keyword>